<dbReference type="EMBL" id="ML770030">
    <property type="protein sequence ID" value="KAE9385101.1"/>
    <property type="molecule type" value="Genomic_DNA"/>
</dbReference>
<reference evidence="1" key="1">
    <citation type="journal article" date="2019" name="Environ. Microbiol.">
        <title>Fungal ecological strategies reflected in gene transcription - a case study of two litter decomposers.</title>
        <authorList>
            <person name="Barbi F."/>
            <person name="Kohler A."/>
            <person name="Barry K."/>
            <person name="Baskaran P."/>
            <person name="Daum C."/>
            <person name="Fauchery L."/>
            <person name="Ihrmark K."/>
            <person name="Kuo A."/>
            <person name="LaButti K."/>
            <person name="Lipzen A."/>
            <person name="Morin E."/>
            <person name="Grigoriev I.V."/>
            <person name="Henrissat B."/>
            <person name="Lindahl B."/>
            <person name="Martin F."/>
        </authorList>
    </citation>
    <scope>NUCLEOTIDE SEQUENCE</scope>
    <source>
        <strain evidence="1">JB14</strain>
    </source>
</reference>
<sequence length="317" mass="35991">MFFDGVSAELRPSSVYRGSTAHKVVIMGLASVLVQAASPLSPSIDVEVELKVEVKVKSLSLLMHEQFWKQQQRQIVWFCAREYWWGLEPGVIDIDSHLNRVSVRGDIERLLSVKALTLVPTKEIVDTMLELTLYNQKHSVSERRRCFDALPDQDYQYRLVPGSGMKDRIPLFAFDSSSGTFERFDYPYDNLPLFTLSCYPFHSIMHSDFALSRSRPIHDTFLAIFKLSSRWASHYPHVGSFVTSPRVAAIIAADAAADNGDDPYSDLDSTSGATLERMTIWYPIQIQILRINKQLLAESRYPKDASTQEKARKLPPA</sequence>
<proteinExistence type="predicted"/>
<dbReference type="AlphaFoldDB" id="A0A6A4GHT9"/>
<name>A0A6A4GHT9_9AGAR</name>
<dbReference type="OrthoDB" id="3133596at2759"/>
<evidence type="ECO:0000313" key="1">
    <source>
        <dbReference type="EMBL" id="KAE9385101.1"/>
    </source>
</evidence>
<protein>
    <submittedName>
        <fullName evidence="1">Uncharacterized protein</fullName>
    </submittedName>
</protein>
<evidence type="ECO:0000313" key="2">
    <source>
        <dbReference type="Proteomes" id="UP000799118"/>
    </source>
</evidence>
<keyword evidence="2" id="KW-1185">Reference proteome</keyword>
<gene>
    <name evidence="1" type="ORF">BT96DRAFT_1007368</name>
</gene>
<accession>A0A6A4GHT9</accession>
<dbReference type="Proteomes" id="UP000799118">
    <property type="component" value="Unassembled WGS sequence"/>
</dbReference>
<organism evidence="1 2">
    <name type="scientific">Gymnopus androsaceus JB14</name>
    <dbReference type="NCBI Taxonomy" id="1447944"/>
    <lineage>
        <taxon>Eukaryota</taxon>
        <taxon>Fungi</taxon>
        <taxon>Dikarya</taxon>
        <taxon>Basidiomycota</taxon>
        <taxon>Agaricomycotina</taxon>
        <taxon>Agaricomycetes</taxon>
        <taxon>Agaricomycetidae</taxon>
        <taxon>Agaricales</taxon>
        <taxon>Marasmiineae</taxon>
        <taxon>Omphalotaceae</taxon>
        <taxon>Gymnopus</taxon>
    </lineage>
</organism>